<evidence type="ECO:0000313" key="1">
    <source>
        <dbReference type="EnsemblPlants" id="AUR62000613-RA:cds"/>
    </source>
</evidence>
<organism evidence="1 2">
    <name type="scientific">Chenopodium quinoa</name>
    <name type="common">Quinoa</name>
    <dbReference type="NCBI Taxonomy" id="63459"/>
    <lineage>
        <taxon>Eukaryota</taxon>
        <taxon>Viridiplantae</taxon>
        <taxon>Streptophyta</taxon>
        <taxon>Embryophyta</taxon>
        <taxon>Tracheophyta</taxon>
        <taxon>Spermatophyta</taxon>
        <taxon>Magnoliopsida</taxon>
        <taxon>eudicotyledons</taxon>
        <taxon>Gunneridae</taxon>
        <taxon>Pentapetalae</taxon>
        <taxon>Caryophyllales</taxon>
        <taxon>Chenopodiaceae</taxon>
        <taxon>Chenopodioideae</taxon>
        <taxon>Atripliceae</taxon>
        <taxon>Chenopodium</taxon>
    </lineage>
</organism>
<evidence type="ECO:0000313" key="2">
    <source>
        <dbReference type="Proteomes" id="UP000596660"/>
    </source>
</evidence>
<name>A0A803KNK7_CHEQI</name>
<accession>A0A803KNK7</accession>
<keyword evidence="2" id="KW-1185">Reference proteome</keyword>
<proteinExistence type="predicted"/>
<reference evidence="1" key="2">
    <citation type="submission" date="2021-03" db="UniProtKB">
        <authorList>
            <consortium name="EnsemblPlants"/>
        </authorList>
    </citation>
    <scope>IDENTIFICATION</scope>
</reference>
<dbReference type="Proteomes" id="UP000596660">
    <property type="component" value="Unplaced"/>
</dbReference>
<sequence>MVGWKWISETNSFDINDDDEEASEFDVNELVSRSFGESVRRLSEKSLNKEERFGRQQTPSYLKMKSKGLWPKVDTCASEREQVMKIHEEKLKMKKRHYEEEDLEKQFAAALRCFLTQI</sequence>
<protein>
    <submittedName>
        <fullName evidence="1">Uncharacterized protein</fullName>
    </submittedName>
</protein>
<reference evidence="1" key="1">
    <citation type="journal article" date="2017" name="Nature">
        <title>The genome of Chenopodium quinoa.</title>
        <authorList>
            <person name="Jarvis D.E."/>
            <person name="Ho Y.S."/>
            <person name="Lightfoot D.J."/>
            <person name="Schmoeckel S.M."/>
            <person name="Li B."/>
            <person name="Borm T.J.A."/>
            <person name="Ohyanagi H."/>
            <person name="Mineta K."/>
            <person name="Michell C.T."/>
            <person name="Saber N."/>
            <person name="Kharbatia N.M."/>
            <person name="Rupper R.R."/>
            <person name="Sharp A.R."/>
            <person name="Dally N."/>
            <person name="Boughton B.A."/>
            <person name="Woo Y.H."/>
            <person name="Gao G."/>
            <person name="Schijlen E.G.W.M."/>
            <person name="Guo X."/>
            <person name="Momin A.A."/>
            <person name="Negrao S."/>
            <person name="Al-Babili S."/>
            <person name="Gehring C."/>
            <person name="Roessner U."/>
            <person name="Jung C."/>
            <person name="Murphy K."/>
            <person name="Arold S.T."/>
            <person name="Gojobori T."/>
            <person name="van der Linden C.G."/>
            <person name="van Loo E.N."/>
            <person name="Jellen E.N."/>
            <person name="Maughan P.J."/>
            <person name="Tester M."/>
        </authorList>
    </citation>
    <scope>NUCLEOTIDE SEQUENCE [LARGE SCALE GENOMIC DNA]</scope>
    <source>
        <strain evidence="1">cv. PI 614886</strain>
    </source>
</reference>
<dbReference type="Gramene" id="AUR62000613-RA">
    <property type="protein sequence ID" value="AUR62000613-RA:cds"/>
    <property type="gene ID" value="AUR62000613"/>
</dbReference>
<dbReference type="AlphaFoldDB" id="A0A803KNK7"/>
<dbReference type="EnsemblPlants" id="AUR62000613-RA">
    <property type="protein sequence ID" value="AUR62000613-RA:cds"/>
    <property type="gene ID" value="AUR62000613"/>
</dbReference>